<keyword evidence="1" id="KW-0812">Transmembrane</keyword>
<evidence type="ECO:0000256" key="1">
    <source>
        <dbReference type="SAM" id="Phobius"/>
    </source>
</evidence>
<keyword evidence="1" id="KW-1133">Transmembrane helix</keyword>
<dbReference type="InterPro" id="IPR012867">
    <property type="entry name" value="DUF1648"/>
</dbReference>
<sequence>MKDFKWRWQDTLIVILGLASLSYALINYGKLPQELPAQWGITGKVNRYWDKSIAIPLWGILGIVLPLIMQFTRSIDPKRENYKKFENAYAMSRLAIGVLFNLMLVLTVTYGLGKDINVGKIAIGAVGVMFIALGNYMPQVKDNYLFGVRTAWTLSSPEVWRKTHRLSGRMWMVGGLLIFGGAFLSGVLSQVLIITALVLAIIVPVLYSWIISRQLKS</sequence>
<dbReference type="InterPro" id="IPR025962">
    <property type="entry name" value="SdpI/YhfL"/>
</dbReference>
<dbReference type="Pfam" id="PF13630">
    <property type="entry name" value="SdpI"/>
    <property type="match status" value="1"/>
</dbReference>
<evidence type="ECO:0000313" key="4">
    <source>
        <dbReference type="Proteomes" id="UP000187439"/>
    </source>
</evidence>
<dbReference type="EMBL" id="MPTC01000018">
    <property type="protein sequence ID" value="OMD38358.1"/>
    <property type="molecule type" value="Genomic_DNA"/>
</dbReference>
<gene>
    <name evidence="3" type="ORF">BSK52_19045</name>
</gene>
<dbReference type="RefSeq" id="WP_076120264.1">
    <property type="nucleotide sequence ID" value="NZ_MPTC01000018.1"/>
</dbReference>
<feature type="transmembrane region" description="Helical" evidence="1">
    <location>
        <begin position="118"/>
        <end position="136"/>
    </location>
</feature>
<name>A0A1R0XT91_9BACL</name>
<protein>
    <recommendedName>
        <fullName evidence="2">DUF1648 domain-containing protein</fullName>
    </recommendedName>
</protein>
<dbReference type="PANTHER" id="PTHR37810:SF5">
    <property type="entry name" value="IMMUNITY PROTEIN SDPI"/>
    <property type="match status" value="1"/>
</dbReference>
<organism evidence="3 4">
    <name type="scientific">Paenibacillus odorifer</name>
    <dbReference type="NCBI Taxonomy" id="189426"/>
    <lineage>
        <taxon>Bacteria</taxon>
        <taxon>Bacillati</taxon>
        <taxon>Bacillota</taxon>
        <taxon>Bacilli</taxon>
        <taxon>Bacillales</taxon>
        <taxon>Paenibacillaceae</taxon>
        <taxon>Paenibacillus</taxon>
    </lineage>
</organism>
<evidence type="ECO:0000313" key="3">
    <source>
        <dbReference type="EMBL" id="OMD38358.1"/>
    </source>
</evidence>
<dbReference type="InterPro" id="IPR026272">
    <property type="entry name" value="SdpI"/>
</dbReference>
<comment type="caution">
    <text evidence="3">The sequence shown here is derived from an EMBL/GenBank/DDBJ whole genome shotgun (WGS) entry which is preliminary data.</text>
</comment>
<keyword evidence="1" id="KW-0472">Membrane</keyword>
<accession>A0A1R0XT91</accession>
<dbReference type="PANTHER" id="PTHR37810">
    <property type="entry name" value="IMMUNITY PROTEIN SDPI"/>
    <property type="match status" value="1"/>
</dbReference>
<dbReference type="GO" id="GO:0009636">
    <property type="term" value="P:response to toxic substance"/>
    <property type="evidence" value="ECO:0007669"/>
    <property type="project" value="TreeGrafter"/>
</dbReference>
<feature type="transmembrane region" description="Helical" evidence="1">
    <location>
        <begin position="193"/>
        <end position="211"/>
    </location>
</feature>
<reference evidence="3 4" key="1">
    <citation type="submission" date="2016-10" db="EMBL/GenBank/DDBJ databases">
        <title>Paenibacillus species isolates.</title>
        <authorList>
            <person name="Beno S.M."/>
        </authorList>
    </citation>
    <scope>NUCLEOTIDE SEQUENCE [LARGE SCALE GENOMIC DNA]</scope>
    <source>
        <strain evidence="3 4">FSL H7-0710</strain>
    </source>
</reference>
<dbReference type="Pfam" id="PF07853">
    <property type="entry name" value="DUF1648"/>
    <property type="match status" value="1"/>
</dbReference>
<dbReference type="OrthoDB" id="9808690at2"/>
<feature type="domain" description="DUF1648" evidence="2">
    <location>
        <begin position="16"/>
        <end position="58"/>
    </location>
</feature>
<proteinExistence type="predicted"/>
<feature type="transmembrane region" description="Helical" evidence="1">
    <location>
        <begin position="90"/>
        <end position="112"/>
    </location>
</feature>
<feature type="transmembrane region" description="Helical" evidence="1">
    <location>
        <begin position="48"/>
        <end position="69"/>
    </location>
</feature>
<dbReference type="Proteomes" id="UP000187439">
    <property type="component" value="Unassembled WGS sequence"/>
</dbReference>
<dbReference type="PIRSF" id="PIRSF038959">
    <property type="entry name" value="SdpI"/>
    <property type="match status" value="1"/>
</dbReference>
<evidence type="ECO:0000259" key="2">
    <source>
        <dbReference type="Pfam" id="PF07853"/>
    </source>
</evidence>
<feature type="transmembrane region" description="Helical" evidence="1">
    <location>
        <begin position="170"/>
        <end position="187"/>
    </location>
</feature>
<dbReference type="AlphaFoldDB" id="A0A1R0XT91"/>